<feature type="region of interest" description="Disordered" evidence="1">
    <location>
        <begin position="614"/>
        <end position="705"/>
    </location>
</feature>
<feature type="compositionally biased region" description="Polar residues" evidence="1">
    <location>
        <begin position="136"/>
        <end position="149"/>
    </location>
</feature>
<feature type="region of interest" description="Disordered" evidence="1">
    <location>
        <begin position="1084"/>
        <end position="1108"/>
    </location>
</feature>
<organism evidence="2 3">
    <name type="scientific">Steccherinum ochraceum</name>
    <dbReference type="NCBI Taxonomy" id="92696"/>
    <lineage>
        <taxon>Eukaryota</taxon>
        <taxon>Fungi</taxon>
        <taxon>Dikarya</taxon>
        <taxon>Basidiomycota</taxon>
        <taxon>Agaricomycotina</taxon>
        <taxon>Agaricomycetes</taxon>
        <taxon>Polyporales</taxon>
        <taxon>Steccherinaceae</taxon>
        <taxon>Steccherinum</taxon>
    </lineage>
</organism>
<dbReference type="EMBL" id="RWJN01000138">
    <property type="protein sequence ID" value="TCD66349.1"/>
    <property type="molecule type" value="Genomic_DNA"/>
</dbReference>
<comment type="caution">
    <text evidence="2">The sequence shown here is derived from an EMBL/GenBank/DDBJ whole genome shotgun (WGS) entry which is preliminary data.</text>
</comment>
<feature type="compositionally biased region" description="Low complexity" evidence="1">
    <location>
        <begin position="628"/>
        <end position="639"/>
    </location>
</feature>
<feature type="compositionally biased region" description="Low complexity" evidence="1">
    <location>
        <begin position="1088"/>
        <end position="1104"/>
    </location>
</feature>
<feature type="compositionally biased region" description="Basic and acidic residues" evidence="1">
    <location>
        <begin position="118"/>
        <end position="135"/>
    </location>
</feature>
<dbReference type="AlphaFoldDB" id="A0A4R0RME5"/>
<feature type="region of interest" description="Disordered" evidence="1">
    <location>
        <begin position="1140"/>
        <end position="1190"/>
    </location>
</feature>
<dbReference type="Proteomes" id="UP000292702">
    <property type="component" value="Unassembled WGS sequence"/>
</dbReference>
<feature type="region of interest" description="Disordered" evidence="1">
    <location>
        <begin position="1"/>
        <end position="149"/>
    </location>
</feature>
<evidence type="ECO:0000313" key="3">
    <source>
        <dbReference type="Proteomes" id="UP000292702"/>
    </source>
</evidence>
<feature type="compositionally biased region" description="Low complexity" evidence="1">
    <location>
        <begin position="439"/>
        <end position="448"/>
    </location>
</feature>
<evidence type="ECO:0000313" key="2">
    <source>
        <dbReference type="EMBL" id="TCD66349.1"/>
    </source>
</evidence>
<feature type="compositionally biased region" description="Basic residues" evidence="1">
    <location>
        <begin position="958"/>
        <end position="968"/>
    </location>
</feature>
<feature type="compositionally biased region" description="Low complexity" evidence="1">
    <location>
        <begin position="279"/>
        <end position="300"/>
    </location>
</feature>
<feature type="region of interest" description="Disordered" evidence="1">
    <location>
        <begin position="473"/>
        <end position="549"/>
    </location>
</feature>
<protein>
    <submittedName>
        <fullName evidence="2">Uncharacterized protein</fullName>
    </submittedName>
</protein>
<feature type="compositionally biased region" description="Low complexity" evidence="1">
    <location>
        <begin position="787"/>
        <end position="819"/>
    </location>
</feature>
<feature type="region of interest" description="Disordered" evidence="1">
    <location>
        <begin position="388"/>
        <end position="461"/>
    </location>
</feature>
<accession>A0A4R0RME5</accession>
<feature type="compositionally biased region" description="Pro residues" evidence="1">
    <location>
        <begin position="776"/>
        <end position="786"/>
    </location>
</feature>
<gene>
    <name evidence="2" type="ORF">EIP91_001453</name>
</gene>
<feature type="compositionally biased region" description="Polar residues" evidence="1">
    <location>
        <begin position="19"/>
        <end position="48"/>
    </location>
</feature>
<proteinExistence type="predicted"/>
<feature type="compositionally biased region" description="Basic and acidic residues" evidence="1">
    <location>
        <begin position="904"/>
        <end position="917"/>
    </location>
</feature>
<keyword evidence="3" id="KW-1185">Reference proteome</keyword>
<feature type="compositionally biased region" description="Basic and acidic residues" evidence="1">
    <location>
        <begin position="935"/>
        <end position="945"/>
    </location>
</feature>
<feature type="compositionally biased region" description="Polar residues" evidence="1">
    <location>
        <begin position="57"/>
        <end position="66"/>
    </location>
</feature>
<feature type="compositionally biased region" description="Polar residues" evidence="1">
    <location>
        <begin position="1"/>
        <end position="11"/>
    </location>
</feature>
<sequence>MAPHSYSSLSNWDGRLSSPLKQTARRSSVVTQASPQSYQHGRTGSQPPQGIRPLSPPSLNYDTQHNFGDVSFRTPSAEDKADAMASPSSSDSDNDFDRVNAMLLFTSPERSMPLETPKAGEKSVEGRRGQSDRSHPVSNFSFLPSYSSPTPSGIDPRYTMFSTPMIPAPHDITSDRIFEGVSSSSKRTLEDMELKYLRSPRHDYITVAPAEERLSVSSSIKDGAEERVDEPVLQDSPVKAILPDLGSMVILPEAEDPEIVQREDTSLLSYRSPARTDTAASPQPSVPSAAPVPPAVLSSVREPSSTDESTLIDLTLDEPSPKINAEMPLPALPRAKTPLFLPSPSPTVPPDEASISRMAEFSAPVTPEHAVHELPVLRTDDAVMISRKRKRSMGGPLVVHHRRITSPAVPESSSNSDGQSSTRRSSSVRSDDHEVISISSDSELSEAPSSPPPRPAPRARKRKWQVFVEVPSVESVRRSHRRQTSRHVPVREASRARPRAISLSSSPSPPPAKKRKVAPGPKPQTPKKPRKVRRGSYTSSQPLTLLHDDPMVMTGNGECGDDIPGYVIEPGTRRYLEDSKYVMVFNLRHMLPPGYLEARLREFIKQEEVEDWDDFSRVSPSIEEDRVSPSVDEVSSPSEAQHLAPTSPHTPSRRRFQQADSHLFHSTVPYTRRSPPRRIPSSSSHHDALPAVPVPHHSPVTSMSYRSPLRPSIDASYIEQTQLYHFIDEPLPGSSSGSMDWHEVDAQLDDVDGLQNGCIDPSLVFGAPAVAAEFPTPSPPPPPFNPPRFISPLQRSASHSPRSSISSASSSPRSVRHLSPLPPEETLRTDEAAAPPSPGAFLAVPRPPSPSDDISESVDAPDQASDDGDYDPAAPPASPAKSKGKGKGKERASDVGFRTRISRPWRDSPVDVVDGKRDRRPSRKVLDAADVSRSTSRELSIRDLEESVAPSARPSGKPSRKASPHRSQRSSTPAYPDIVFDAIRGEEYISEKNGGYLGYLQANGIGGASRASSVDGVSFDPDLTEKTLDEPLGSRWATVYQPKNMQPVCESHVGAQGTVTVQLPSAPSKDRIVRKGQYVGLRRRAWDDPSSTRSSGTPSTSDSPWLSSTIKPGSVAFIGSRALLFNPSYKTVDEHCNDVEEHSKDVEHGQSSPCPFGGDSPLTSPPESDSEDETGPSSSVSRDSGQVVSAATVALNDLPFSPSQPEPLVA</sequence>
<feature type="region of interest" description="Disordered" evidence="1">
    <location>
        <begin position="273"/>
        <end position="323"/>
    </location>
</feature>
<name>A0A4R0RME5_9APHY</name>
<feature type="compositionally biased region" description="Basic residues" evidence="1">
    <location>
        <begin position="525"/>
        <end position="534"/>
    </location>
</feature>
<feature type="region of interest" description="Disordered" evidence="1">
    <location>
        <begin position="774"/>
        <end position="974"/>
    </location>
</feature>
<feature type="compositionally biased region" description="Polar residues" evidence="1">
    <location>
        <begin position="1175"/>
        <end position="1189"/>
    </location>
</feature>
<feature type="compositionally biased region" description="Low complexity" evidence="1">
    <location>
        <begin position="412"/>
        <end position="428"/>
    </location>
</feature>
<evidence type="ECO:0000256" key="1">
    <source>
        <dbReference type="SAM" id="MobiDB-lite"/>
    </source>
</evidence>
<reference evidence="2 3" key="1">
    <citation type="submission" date="2018-11" db="EMBL/GenBank/DDBJ databases">
        <title>Genome assembly of Steccherinum ochraceum LE-BIN_3174, the white-rot fungus of the Steccherinaceae family (The Residual Polyporoid clade, Polyporales, Basidiomycota).</title>
        <authorList>
            <person name="Fedorova T.V."/>
            <person name="Glazunova O.A."/>
            <person name="Landesman E.O."/>
            <person name="Moiseenko K.V."/>
            <person name="Psurtseva N.V."/>
            <person name="Savinova O.S."/>
            <person name="Shakhova N.V."/>
            <person name="Tyazhelova T.V."/>
            <person name="Vasina D.V."/>
        </authorList>
    </citation>
    <scope>NUCLEOTIDE SEQUENCE [LARGE SCALE GENOMIC DNA]</scope>
    <source>
        <strain evidence="2 3">LE-BIN_3174</strain>
    </source>
</reference>